<evidence type="ECO:0000256" key="4">
    <source>
        <dbReference type="ARBA" id="ARBA00022989"/>
    </source>
</evidence>
<gene>
    <name evidence="7" type="ORF">J3U87_04210</name>
</gene>
<dbReference type="InterPro" id="IPR037272">
    <property type="entry name" value="SNS_sf"/>
</dbReference>
<dbReference type="NCBIfam" id="NF037979">
    <property type="entry name" value="Na_transp"/>
    <property type="match status" value="1"/>
</dbReference>
<dbReference type="PRINTS" id="PR00176">
    <property type="entry name" value="NANEUSMPORT"/>
</dbReference>
<feature type="transmembrane region" description="Helical" evidence="6">
    <location>
        <begin position="21"/>
        <end position="40"/>
    </location>
</feature>
<evidence type="ECO:0000256" key="6">
    <source>
        <dbReference type="SAM" id="Phobius"/>
    </source>
</evidence>
<keyword evidence="3 6" id="KW-0812">Transmembrane</keyword>
<feature type="transmembrane region" description="Helical" evidence="6">
    <location>
        <begin position="152"/>
        <end position="168"/>
    </location>
</feature>
<organism evidence="7 8">
    <name type="scientific">Sulfidibacter corallicola</name>
    <dbReference type="NCBI Taxonomy" id="2818388"/>
    <lineage>
        <taxon>Bacteria</taxon>
        <taxon>Pseudomonadati</taxon>
        <taxon>Acidobacteriota</taxon>
        <taxon>Holophagae</taxon>
        <taxon>Acanthopleuribacterales</taxon>
        <taxon>Acanthopleuribacteraceae</taxon>
        <taxon>Sulfidibacter</taxon>
    </lineage>
</organism>
<dbReference type="KEGG" id="scor:J3U87_04210"/>
<feature type="transmembrane region" description="Helical" evidence="6">
    <location>
        <begin position="317"/>
        <end position="342"/>
    </location>
</feature>
<dbReference type="SUPFAM" id="SSF161070">
    <property type="entry name" value="SNF-like"/>
    <property type="match status" value="1"/>
</dbReference>
<feature type="transmembrane region" description="Helical" evidence="6">
    <location>
        <begin position="424"/>
        <end position="445"/>
    </location>
</feature>
<dbReference type="GO" id="GO:0016020">
    <property type="term" value="C:membrane"/>
    <property type="evidence" value="ECO:0007669"/>
    <property type="project" value="UniProtKB-SubCell"/>
</dbReference>
<keyword evidence="8" id="KW-1185">Reference proteome</keyword>
<keyword evidence="2" id="KW-0813">Transport</keyword>
<feature type="transmembrane region" description="Helical" evidence="6">
    <location>
        <begin position="94"/>
        <end position="114"/>
    </location>
</feature>
<dbReference type="PROSITE" id="PS50267">
    <property type="entry name" value="NA_NEUROTRAN_SYMP_3"/>
    <property type="match status" value="1"/>
</dbReference>
<dbReference type="Proteomes" id="UP000663929">
    <property type="component" value="Chromosome"/>
</dbReference>
<feature type="transmembrane region" description="Helical" evidence="6">
    <location>
        <begin position="354"/>
        <end position="372"/>
    </location>
</feature>
<dbReference type="PANTHER" id="PTHR42948:SF1">
    <property type="entry name" value="TRANSPORTER"/>
    <property type="match status" value="1"/>
</dbReference>
<keyword evidence="4 6" id="KW-1133">Transmembrane helix</keyword>
<dbReference type="RefSeq" id="WP_237381778.1">
    <property type="nucleotide sequence ID" value="NZ_CP071793.1"/>
</dbReference>
<feature type="transmembrane region" description="Helical" evidence="6">
    <location>
        <begin position="451"/>
        <end position="472"/>
    </location>
</feature>
<dbReference type="PANTHER" id="PTHR42948">
    <property type="entry name" value="TRANSPORTER"/>
    <property type="match status" value="1"/>
</dbReference>
<sequence length="482" mass="52501">MTQNSSKSVTLDNQPRFSSKIAMILTCMGMAVGTGNIWRFPREVAKHDGGTFLIPWIIFLFLWSVPLLMVELSIGQHTRKGPFGAFAKLGGRKLAWMGGFISICTMLIMCYYAVVTGWTLKYLILAWTGQLNGIGSEQSVALFDSFRSTPQALFFHVAALLLGGFFVYRGTKGIEWLNKILIPALILILIIGAVNALLLPNAGVGLQYLFDVDASKLMSAEHWIAGLTQSAWSTGAGWGLMLSYAVYARDDEDPITTPMATGSGNNGIELIVALLIFPATFALMTQGAAYISGASSKGGIAFQVIPLLFGQMEGGPVLNILFFSGLAFAALTSLVAMLELSTRFFMDFGVPRRRAIVITLVMAILIGAPSALSDKIFDDQDFVWAVGLIVSGLFLNILVWIYGPAKFAGDMLDRNPGFIKPGKWFTVAMGLVLVEGLVLLGWWLYQMAGSGWRVLASCLFQFAIVIGALWLLNDRLVKRVKD</sequence>
<feature type="transmembrane region" description="Helical" evidence="6">
    <location>
        <begin position="384"/>
        <end position="403"/>
    </location>
</feature>
<dbReference type="AlphaFoldDB" id="A0A8A4TRD9"/>
<feature type="transmembrane region" description="Helical" evidence="6">
    <location>
        <begin position="223"/>
        <end position="247"/>
    </location>
</feature>
<evidence type="ECO:0000313" key="8">
    <source>
        <dbReference type="Proteomes" id="UP000663929"/>
    </source>
</evidence>
<evidence type="ECO:0000256" key="1">
    <source>
        <dbReference type="ARBA" id="ARBA00004141"/>
    </source>
</evidence>
<proteinExistence type="predicted"/>
<evidence type="ECO:0000256" key="5">
    <source>
        <dbReference type="ARBA" id="ARBA00023136"/>
    </source>
</evidence>
<keyword evidence="5 6" id="KW-0472">Membrane</keyword>
<evidence type="ECO:0000256" key="3">
    <source>
        <dbReference type="ARBA" id="ARBA00022692"/>
    </source>
</evidence>
<protein>
    <submittedName>
        <fullName evidence="7">Sodium-dependent transporter</fullName>
    </submittedName>
</protein>
<evidence type="ECO:0000256" key="2">
    <source>
        <dbReference type="ARBA" id="ARBA00022448"/>
    </source>
</evidence>
<dbReference type="InterPro" id="IPR000175">
    <property type="entry name" value="Na/ntran_symport"/>
</dbReference>
<feature type="transmembrane region" description="Helical" evidence="6">
    <location>
        <begin position="52"/>
        <end position="74"/>
    </location>
</feature>
<name>A0A8A4TRD9_SULCO</name>
<accession>A0A8A4TRD9</accession>
<dbReference type="Pfam" id="PF00209">
    <property type="entry name" value="SNF"/>
    <property type="match status" value="2"/>
</dbReference>
<comment type="subcellular location">
    <subcellularLocation>
        <location evidence="1">Membrane</location>
        <topology evidence="1">Multi-pass membrane protein</topology>
    </subcellularLocation>
</comment>
<reference evidence="7" key="1">
    <citation type="submission" date="2021-03" db="EMBL/GenBank/DDBJ databases">
        <title>Acanthopleuribacteraceae sp. M133.</title>
        <authorList>
            <person name="Wang G."/>
        </authorList>
    </citation>
    <scope>NUCLEOTIDE SEQUENCE</scope>
    <source>
        <strain evidence="7">M133</strain>
    </source>
</reference>
<dbReference type="EMBL" id="CP071793">
    <property type="protein sequence ID" value="QTD51652.1"/>
    <property type="molecule type" value="Genomic_DNA"/>
</dbReference>
<feature type="transmembrane region" description="Helical" evidence="6">
    <location>
        <begin position="268"/>
        <end position="291"/>
    </location>
</feature>
<feature type="transmembrane region" description="Helical" evidence="6">
    <location>
        <begin position="180"/>
        <end position="203"/>
    </location>
</feature>
<evidence type="ECO:0000313" key="7">
    <source>
        <dbReference type="EMBL" id="QTD51652.1"/>
    </source>
</evidence>